<dbReference type="InterPro" id="IPR052259">
    <property type="entry name" value="Nucleoredoxin-like"/>
</dbReference>
<dbReference type="InterPro" id="IPR013783">
    <property type="entry name" value="Ig-like_fold"/>
</dbReference>
<comment type="catalytic activity">
    <reaction evidence="7">
        <text>[protein]-dithiol + NADP(+) = [protein]-disulfide + NADPH + H(+)</text>
        <dbReference type="Rhea" id="RHEA:18753"/>
        <dbReference type="Rhea" id="RHEA-COMP:10593"/>
        <dbReference type="Rhea" id="RHEA-COMP:10594"/>
        <dbReference type="ChEBI" id="CHEBI:15378"/>
        <dbReference type="ChEBI" id="CHEBI:29950"/>
        <dbReference type="ChEBI" id="CHEBI:50058"/>
        <dbReference type="ChEBI" id="CHEBI:57783"/>
        <dbReference type="ChEBI" id="CHEBI:58349"/>
        <dbReference type="EC" id="1.8.1.8"/>
    </reaction>
</comment>
<evidence type="ECO:0000256" key="4">
    <source>
        <dbReference type="ARBA" id="ARBA00023027"/>
    </source>
</evidence>
<comment type="catalytic activity">
    <reaction evidence="6">
        <text>[protein]-dithiol + NAD(+) = [protein]-disulfide + NADH + H(+)</text>
        <dbReference type="Rhea" id="RHEA:18749"/>
        <dbReference type="Rhea" id="RHEA-COMP:10593"/>
        <dbReference type="Rhea" id="RHEA-COMP:10594"/>
        <dbReference type="ChEBI" id="CHEBI:15378"/>
        <dbReference type="ChEBI" id="CHEBI:29950"/>
        <dbReference type="ChEBI" id="CHEBI:50058"/>
        <dbReference type="ChEBI" id="CHEBI:57540"/>
        <dbReference type="ChEBI" id="CHEBI:57945"/>
        <dbReference type="EC" id="1.8.1.8"/>
    </reaction>
</comment>
<dbReference type="SUPFAM" id="SSF49265">
    <property type="entry name" value="Fibronectin type III"/>
    <property type="match status" value="1"/>
</dbReference>
<dbReference type="SUPFAM" id="SSF52833">
    <property type="entry name" value="Thioredoxin-like"/>
    <property type="match status" value="1"/>
</dbReference>
<dbReference type="CDD" id="cd00063">
    <property type="entry name" value="FN3"/>
    <property type="match status" value="1"/>
</dbReference>
<evidence type="ECO:0000256" key="5">
    <source>
        <dbReference type="ARBA" id="ARBA00025782"/>
    </source>
</evidence>
<evidence type="ECO:0000256" key="3">
    <source>
        <dbReference type="ARBA" id="ARBA00023002"/>
    </source>
</evidence>
<dbReference type="InterPro" id="IPR036249">
    <property type="entry name" value="Thioredoxin-like_sf"/>
</dbReference>
<evidence type="ECO:0000256" key="2">
    <source>
        <dbReference type="ARBA" id="ARBA00022737"/>
    </source>
</evidence>
<accession>A0A2R5GKM3</accession>
<dbReference type="InParanoid" id="A0A2R5GKM3"/>
<evidence type="ECO:0000256" key="1">
    <source>
        <dbReference type="ARBA" id="ARBA00012612"/>
    </source>
</evidence>
<evidence type="ECO:0000256" key="6">
    <source>
        <dbReference type="ARBA" id="ARBA00047388"/>
    </source>
</evidence>
<dbReference type="InterPro" id="IPR036116">
    <property type="entry name" value="FN3_sf"/>
</dbReference>
<gene>
    <name evidence="9" type="ORF">FCC1311_046472</name>
</gene>
<dbReference type="Proteomes" id="UP000241890">
    <property type="component" value="Unassembled WGS sequence"/>
</dbReference>
<protein>
    <recommendedName>
        <fullName evidence="1">protein-disulfide reductase</fullName>
        <ecNumber evidence="1">1.8.1.8</ecNumber>
    </recommendedName>
</protein>
<dbReference type="OrthoDB" id="409136at2759"/>
<evidence type="ECO:0000256" key="7">
    <source>
        <dbReference type="ARBA" id="ARBA00047804"/>
    </source>
</evidence>
<evidence type="ECO:0000313" key="10">
    <source>
        <dbReference type="Proteomes" id="UP000241890"/>
    </source>
</evidence>
<dbReference type="PANTHER" id="PTHR13871">
    <property type="entry name" value="THIOREDOXIN"/>
    <property type="match status" value="1"/>
</dbReference>
<keyword evidence="2" id="KW-0677">Repeat</keyword>
<dbReference type="EC" id="1.8.1.8" evidence="1"/>
<keyword evidence="4" id="KW-0520">NAD</keyword>
<dbReference type="EMBL" id="BEYU01000040">
    <property type="protein sequence ID" value="GBG28424.1"/>
    <property type="molecule type" value="Genomic_DNA"/>
</dbReference>
<dbReference type="Pfam" id="PF13905">
    <property type="entry name" value="Thioredoxin_8"/>
    <property type="match status" value="1"/>
</dbReference>
<dbReference type="InterPro" id="IPR013766">
    <property type="entry name" value="Thioredoxin_domain"/>
</dbReference>
<dbReference type="PANTHER" id="PTHR13871:SF96">
    <property type="entry name" value="THIOREDOXIN DOMAIN-CONTAINING PROTEIN"/>
    <property type="match status" value="1"/>
</dbReference>
<reference evidence="9 10" key="1">
    <citation type="submission" date="2017-12" db="EMBL/GenBank/DDBJ databases">
        <title>Sequencing, de novo assembly and annotation of complete genome of a new Thraustochytrid species, strain FCC1311.</title>
        <authorList>
            <person name="Sedici K."/>
            <person name="Godart F."/>
            <person name="Aiese Cigliano R."/>
            <person name="Sanseverino W."/>
            <person name="Barakat M."/>
            <person name="Ortet P."/>
            <person name="Marechal E."/>
            <person name="Cagnac O."/>
            <person name="Amato A."/>
        </authorList>
    </citation>
    <scope>NUCLEOTIDE SEQUENCE [LARGE SCALE GENOMIC DNA]</scope>
</reference>
<sequence>MECKDGVCYLKPKGGAEQLQLAEFGRGSDGSVTLEWRPRDAGAKYQVDVREEGAEEWRTLSDKVATPFLRKKTLKTKASFRVRAANADGSWGPFSDPVELEPNPEGSVMAAPTAGTPTGQDDGKFAVMISWPALAGAERFAVDMRAAQSADSFAWKQLSDSLKGNSVRKKNLDAGEYVFRYRVYKDGAWSQVSAPSATVVTVPTHDSFMQLLGGPQATLLRGKERVPASAALAGKIVLFYFSAGWCGPCRQQTGMMMPWYNQAKAEGLPVEVVLISADRDAGGFTQYYEGTPMPWLALPFQASEREQLMGRFQVSGIPKLTVFAPNGAMLSDNAAGSPLSSATVRSWMSRCGM</sequence>
<feature type="domain" description="Thioredoxin" evidence="8">
    <location>
        <begin position="188"/>
        <end position="353"/>
    </location>
</feature>
<organism evidence="9 10">
    <name type="scientific">Hondaea fermentalgiana</name>
    <dbReference type="NCBI Taxonomy" id="2315210"/>
    <lineage>
        <taxon>Eukaryota</taxon>
        <taxon>Sar</taxon>
        <taxon>Stramenopiles</taxon>
        <taxon>Bigyra</taxon>
        <taxon>Labyrinthulomycetes</taxon>
        <taxon>Thraustochytrida</taxon>
        <taxon>Thraustochytriidae</taxon>
        <taxon>Hondaea</taxon>
    </lineage>
</organism>
<comment type="caution">
    <text evidence="9">The sequence shown here is derived from an EMBL/GenBank/DDBJ whole genome shotgun (WGS) entry which is preliminary data.</text>
</comment>
<evidence type="ECO:0000259" key="8">
    <source>
        <dbReference type="PROSITE" id="PS51352"/>
    </source>
</evidence>
<dbReference type="GO" id="GO:0047134">
    <property type="term" value="F:protein-disulfide reductase [NAD(P)H] activity"/>
    <property type="evidence" value="ECO:0007669"/>
    <property type="project" value="UniProtKB-EC"/>
</dbReference>
<keyword evidence="10" id="KW-1185">Reference proteome</keyword>
<keyword evidence="3" id="KW-0560">Oxidoreductase</keyword>
<dbReference type="AlphaFoldDB" id="A0A2R5GKM3"/>
<dbReference type="InterPro" id="IPR012336">
    <property type="entry name" value="Thioredoxin-like_fold"/>
</dbReference>
<dbReference type="InterPro" id="IPR003961">
    <property type="entry name" value="FN3_dom"/>
</dbReference>
<proteinExistence type="inferred from homology"/>
<comment type="similarity">
    <text evidence="5">Belongs to the nucleoredoxin family.</text>
</comment>
<dbReference type="PROSITE" id="PS51352">
    <property type="entry name" value="THIOREDOXIN_2"/>
    <property type="match status" value="1"/>
</dbReference>
<name>A0A2R5GKM3_9STRA</name>
<evidence type="ECO:0000313" key="9">
    <source>
        <dbReference type="EMBL" id="GBG28424.1"/>
    </source>
</evidence>
<dbReference type="Gene3D" id="3.40.30.10">
    <property type="entry name" value="Glutaredoxin"/>
    <property type="match status" value="1"/>
</dbReference>
<dbReference type="Gene3D" id="2.60.40.10">
    <property type="entry name" value="Immunoglobulins"/>
    <property type="match status" value="1"/>
</dbReference>